<dbReference type="PANTHER" id="PTHR24198:SF165">
    <property type="entry name" value="ANKYRIN REPEAT-CONTAINING PROTEIN-RELATED"/>
    <property type="match status" value="1"/>
</dbReference>
<dbReference type="InterPro" id="IPR036770">
    <property type="entry name" value="Ankyrin_rpt-contain_sf"/>
</dbReference>
<sequence length="520" mass="58473">MFSVAGSCMDLHFRLRPSILKFNIKYRNSNLLHLAAKDNDCALFEDLLVHGADINAFFRRETVLMRAIKYSSADLIKLLLKQPDLDIYLKNRMHEDALLYAVIHGTYVIVESVLEQQGLNLDAQYARGRTVLHLAVFWGRIGIAQLLLSRGADRDVKDHHGHSPRDWAFHANRVSMVKVMSSHHVLLSAFGQHILDSGDPPLHQAMAHGFLNAVKQLLREENLNLERHDRNGDTALHLAVRMKSLELLDLLLDHPRINTNATNRDGNTPLWVASRSQCDEITRRFLGHKCVDINFIGGRGKYENPSSSLHHAILRLDKSILQTWLATPGLDVNILAGGQSPLQVAVQLGRIDALKMLLNFRGININARGGDPPLCQAVEKGALEAVQLLVKQGEQLLVNERICLTRDTALCIAARDGNLEIVRALLLHRHLNPNLENNRLEHPLFLAAKRGNLQVVNALLEDGRLAAFTMKDVVCWEETGLVKSAIQKQIDWQEGFHGVRKMDTGNLWTPWIQLRSATPQ</sequence>
<feature type="repeat" description="ANK" evidence="3">
    <location>
        <begin position="231"/>
        <end position="254"/>
    </location>
</feature>
<evidence type="ECO:0000256" key="3">
    <source>
        <dbReference type="PROSITE-ProRule" id="PRU00023"/>
    </source>
</evidence>
<evidence type="ECO:0000313" key="4">
    <source>
        <dbReference type="EMBL" id="KAJ5437781.1"/>
    </source>
</evidence>
<feature type="repeat" description="ANK" evidence="3">
    <location>
        <begin position="127"/>
        <end position="159"/>
    </location>
</feature>
<reference evidence="4" key="2">
    <citation type="journal article" date="2023" name="IMA Fungus">
        <title>Comparative genomic study of the Penicillium genus elucidates a diverse pangenome and 15 lateral gene transfer events.</title>
        <authorList>
            <person name="Petersen C."/>
            <person name="Sorensen T."/>
            <person name="Nielsen M.R."/>
            <person name="Sondergaard T.E."/>
            <person name="Sorensen J.L."/>
            <person name="Fitzpatrick D.A."/>
            <person name="Frisvad J.C."/>
            <person name="Nielsen K.L."/>
        </authorList>
    </citation>
    <scope>NUCLEOTIDE SEQUENCE</scope>
    <source>
        <strain evidence="4">IBT 16125</strain>
    </source>
</reference>
<dbReference type="PROSITE" id="PS50297">
    <property type="entry name" value="ANK_REP_REGION"/>
    <property type="match status" value="3"/>
</dbReference>
<dbReference type="EMBL" id="JAPVEA010000008">
    <property type="protein sequence ID" value="KAJ5437781.1"/>
    <property type="molecule type" value="Genomic_DNA"/>
</dbReference>
<dbReference type="GeneID" id="81602404"/>
<dbReference type="Pfam" id="PF12796">
    <property type="entry name" value="Ank_2"/>
    <property type="match status" value="3"/>
</dbReference>
<evidence type="ECO:0000313" key="5">
    <source>
        <dbReference type="Proteomes" id="UP001213681"/>
    </source>
</evidence>
<comment type="caution">
    <text evidence="4">The sequence shown here is derived from an EMBL/GenBank/DDBJ whole genome shotgun (WGS) entry which is preliminary data.</text>
</comment>
<feature type="repeat" description="ANK" evidence="3">
    <location>
        <begin position="197"/>
        <end position="230"/>
    </location>
</feature>
<dbReference type="InterPro" id="IPR002110">
    <property type="entry name" value="Ankyrin_rpt"/>
</dbReference>
<organism evidence="4 5">
    <name type="scientific">Penicillium daleae</name>
    <dbReference type="NCBI Taxonomy" id="63821"/>
    <lineage>
        <taxon>Eukaryota</taxon>
        <taxon>Fungi</taxon>
        <taxon>Dikarya</taxon>
        <taxon>Ascomycota</taxon>
        <taxon>Pezizomycotina</taxon>
        <taxon>Eurotiomycetes</taxon>
        <taxon>Eurotiomycetidae</taxon>
        <taxon>Eurotiales</taxon>
        <taxon>Aspergillaceae</taxon>
        <taxon>Penicillium</taxon>
    </lineage>
</organism>
<accession>A0AAD6BXY1</accession>
<keyword evidence="1" id="KW-0677">Repeat</keyword>
<dbReference type="SUPFAM" id="SSF48403">
    <property type="entry name" value="Ankyrin repeat"/>
    <property type="match status" value="2"/>
</dbReference>
<gene>
    <name evidence="4" type="ORF">N7458_008779</name>
</gene>
<evidence type="ECO:0000256" key="2">
    <source>
        <dbReference type="ARBA" id="ARBA00023043"/>
    </source>
</evidence>
<dbReference type="Proteomes" id="UP001213681">
    <property type="component" value="Unassembled WGS sequence"/>
</dbReference>
<keyword evidence="5" id="KW-1185">Reference proteome</keyword>
<name>A0AAD6BXY1_9EURO</name>
<evidence type="ECO:0000256" key="1">
    <source>
        <dbReference type="ARBA" id="ARBA00022737"/>
    </source>
</evidence>
<protein>
    <submittedName>
        <fullName evidence="4">Uncharacterized protein</fullName>
    </submittedName>
</protein>
<proteinExistence type="predicted"/>
<feature type="repeat" description="ANK" evidence="3">
    <location>
        <begin position="337"/>
        <end position="370"/>
    </location>
</feature>
<dbReference type="RefSeq" id="XP_056761010.1">
    <property type="nucleotide sequence ID" value="XM_056912161.1"/>
</dbReference>
<dbReference type="Pfam" id="PF00023">
    <property type="entry name" value="Ank"/>
    <property type="match status" value="2"/>
</dbReference>
<dbReference type="PROSITE" id="PS50088">
    <property type="entry name" value="ANK_REPEAT"/>
    <property type="match status" value="5"/>
</dbReference>
<keyword evidence="2 3" id="KW-0040">ANK repeat</keyword>
<reference evidence="4" key="1">
    <citation type="submission" date="2022-12" db="EMBL/GenBank/DDBJ databases">
        <authorList>
            <person name="Petersen C."/>
        </authorList>
    </citation>
    <scope>NUCLEOTIDE SEQUENCE</scope>
    <source>
        <strain evidence="4">IBT 16125</strain>
    </source>
</reference>
<dbReference type="AlphaFoldDB" id="A0AAD6BXY1"/>
<dbReference type="Gene3D" id="1.25.40.20">
    <property type="entry name" value="Ankyrin repeat-containing domain"/>
    <property type="match status" value="3"/>
</dbReference>
<dbReference type="PANTHER" id="PTHR24198">
    <property type="entry name" value="ANKYRIN REPEAT AND PROTEIN KINASE DOMAIN-CONTAINING PROTEIN"/>
    <property type="match status" value="1"/>
</dbReference>
<dbReference type="SMART" id="SM00248">
    <property type="entry name" value="ANK"/>
    <property type="match status" value="13"/>
</dbReference>
<feature type="repeat" description="ANK" evidence="3">
    <location>
        <begin position="27"/>
        <end position="59"/>
    </location>
</feature>